<name>A0A6M3M753_9ZZZZ</name>
<dbReference type="EMBL" id="MT143855">
    <property type="protein sequence ID" value="QJB03661.1"/>
    <property type="molecule type" value="Genomic_DNA"/>
</dbReference>
<accession>A0A6M3M753</accession>
<evidence type="ECO:0000313" key="1">
    <source>
        <dbReference type="EMBL" id="QJB03661.1"/>
    </source>
</evidence>
<proteinExistence type="predicted"/>
<protein>
    <submittedName>
        <fullName evidence="1">Uncharacterized protein</fullName>
    </submittedName>
</protein>
<dbReference type="AlphaFoldDB" id="A0A6M3M753"/>
<gene>
    <name evidence="1" type="ORF">MM171B00591_0021</name>
</gene>
<organism evidence="1">
    <name type="scientific">viral metagenome</name>
    <dbReference type="NCBI Taxonomy" id="1070528"/>
    <lineage>
        <taxon>unclassified sequences</taxon>
        <taxon>metagenomes</taxon>
        <taxon>organismal metagenomes</taxon>
    </lineage>
</organism>
<reference evidence="1" key="1">
    <citation type="submission" date="2020-03" db="EMBL/GenBank/DDBJ databases">
        <title>The deep terrestrial virosphere.</title>
        <authorList>
            <person name="Holmfeldt K."/>
            <person name="Nilsson E."/>
            <person name="Simone D."/>
            <person name="Lopez-Fernandez M."/>
            <person name="Wu X."/>
            <person name="de Brujin I."/>
            <person name="Lundin D."/>
            <person name="Andersson A."/>
            <person name="Bertilsson S."/>
            <person name="Dopson M."/>
        </authorList>
    </citation>
    <scope>NUCLEOTIDE SEQUENCE</scope>
    <source>
        <strain evidence="1">MM171B00591</strain>
    </source>
</reference>
<sequence>MENQKEHGIKTPWKRYEWSIVGGVTVIARNDDEAELMAESAAFGAWDIALDSKEEITYFDQAGPAVEFSNWKDLSSQAKRAILALAEKIKAEEEA</sequence>